<comment type="caution">
    <text evidence="1">The sequence shown here is derived from an EMBL/GenBank/DDBJ whole genome shotgun (WGS) entry which is preliminary data.</text>
</comment>
<protein>
    <submittedName>
        <fullName evidence="1">Uncharacterized protein</fullName>
    </submittedName>
</protein>
<accession>X1DX96</accession>
<dbReference type="EMBL" id="BART01031297">
    <property type="protein sequence ID" value="GAH12840.1"/>
    <property type="molecule type" value="Genomic_DNA"/>
</dbReference>
<proteinExistence type="predicted"/>
<evidence type="ECO:0000313" key="1">
    <source>
        <dbReference type="EMBL" id="GAH12840.1"/>
    </source>
</evidence>
<sequence length="78" mass="9057">MTHKITLVYVTLSGELSKKKFYLDELVEFQYEFVDYDPTDLLVDQEVEKILKGHRQDSLMFPHLKKDGGLTRPLGSLV</sequence>
<dbReference type="AlphaFoldDB" id="X1DX96"/>
<name>X1DX96_9ZZZZ</name>
<reference evidence="1" key="1">
    <citation type="journal article" date="2014" name="Front. Microbiol.">
        <title>High frequency of phylogenetically diverse reductive dehalogenase-homologous genes in deep subseafloor sedimentary metagenomes.</title>
        <authorList>
            <person name="Kawai M."/>
            <person name="Futagami T."/>
            <person name="Toyoda A."/>
            <person name="Takaki Y."/>
            <person name="Nishi S."/>
            <person name="Hori S."/>
            <person name="Arai W."/>
            <person name="Tsubouchi T."/>
            <person name="Morono Y."/>
            <person name="Uchiyama I."/>
            <person name="Ito T."/>
            <person name="Fujiyama A."/>
            <person name="Inagaki F."/>
            <person name="Takami H."/>
        </authorList>
    </citation>
    <scope>NUCLEOTIDE SEQUENCE</scope>
    <source>
        <strain evidence="1">Expedition CK06-06</strain>
    </source>
</reference>
<organism evidence="1">
    <name type="scientific">marine sediment metagenome</name>
    <dbReference type="NCBI Taxonomy" id="412755"/>
    <lineage>
        <taxon>unclassified sequences</taxon>
        <taxon>metagenomes</taxon>
        <taxon>ecological metagenomes</taxon>
    </lineage>
</organism>
<gene>
    <name evidence="1" type="ORF">S01H4_54392</name>
</gene>